<organism evidence="1">
    <name type="scientific">marine metagenome</name>
    <dbReference type="NCBI Taxonomy" id="408172"/>
    <lineage>
        <taxon>unclassified sequences</taxon>
        <taxon>metagenomes</taxon>
        <taxon>ecological metagenomes</taxon>
    </lineage>
</organism>
<dbReference type="AlphaFoldDB" id="A0A382VVQ5"/>
<reference evidence="1" key="1">
    <citation type="submission" date="2018-05" db="EMBL/GenBank/DDBJ databases">
        <authorList>
            <person name="Lanie J.A."/>
            <person name="Ng W.-L."/>
            <person name="Kazmierczak K.M."/>
            <person name="Andrzejewski T.M."/>
            <person name="Davidsen T.M."/>
            <person name="Wayne K.J."/>
            <person name="Tettelin H."/>
            <person name="Glass J.I."/>
            <person name="Rusch D."/>
            <person name="Podicherti R."/>
            <person name="Tsui H.-C.T."/>
            <person name="Winkler M.E."/>
        </authorList>
    </citation>
    <scope>NUCLEOTIDE SEQUENCE</scope>
</reference>
<dbReference type="EMBL" id="UINC01154683">
    <property type="protein sequence ID" value="SVD50105.1"/>
    <property type="molecule type" value="Genomic_DNA"/>
</dbReference>
<evidence type="ECO:0000313" key="1">
    <source>
        <dbReference type="EMBL" id="SVD50105.1"/>
    </source>
</evidence>
<accession>A0A382VVQ5</accession>
<protein>
    <submittedName>
        <fullName evidence="1">Uncharacterized protein</fullName>
    </submittedName>
</protein>
<sequence>MDIEFPEIKLPRDLLQFNHIAETILKKNLQR</sequence>
<proteinExistence type="predicted"/>
<gene>
    <name evidence="1" type="ORF">METZ01_LOCUS402959</name>
</gene>
<feature type="non-terminal residue" evidence="1">
    <location>
        <position position="31"/>
    </location>
</feature>
<name>A0A382VVQ5_9ZZZZ</name>